<reference evidence="12" key="2">
    <citation type="submission" date="2024-02" db="EMBL/GenBank/DDBJ databases">
        <title>Comparative genomics of Cryptococcus and Kwoniella reveals pathogenesis evolution and contrasting modes of karyotype evolution via chromosome fusion or intercentromeric recombination.</title>
        <authorList>
            <person name="Coelho M.A."/>
            <person name="David-Palma M."/>
            <person name="Shea T."/>
            <person name="Bowers K."/>
            <person name="McGinley-Smith S."/>
            <person name="Mohammad A.W."/>
            <person name="Gnirke A."/>
            <person name="Yurkov A.M."/>
            <person name="Nowrousian M."/>
            <person name="Sun S."/>
            <person name="Cuomo C.A."/>
            <person name="Heitman J."/>
        </authorList>
    </citation>
    <scope>NUCLEOTIDE SEQUENCE</scope>
    <source>
        <strain evidence="12">CBS 10117</strain>
    </source>
</reference>
<keyword evidence="6 10" id="KW-0949">S-adenosyl-L-methionine</keyword>
<organism evidence="12 13">
    <name type="scientific">Kwoniella dejecticola CBS 10117</name>
    <dbReference type="NCBI Taxonomy" id="1296121"/>
    <lineage>
        <taxon>Eukaryota</taxon>
        <taxon>Fungi</taxon>
        <taxon>Dikarya</taxon>
        <taxon>Basidiomycota</taxon>
        <taxon>Agaricomycotina</taxon>
        <taxon>Tremellomycetes</taxon>
        <taxon>Tremellales</taxon>
        <taxon>Cryptococcaceae</taxon>
        <taxon>Kwoniella</taxon>
    </lineage>
</organism>
<dbReference type="EC" id="2.1.1.100" evidence="3 10"/>
<dbReference type="GeneID" id="28966514"/>
<keyword evidence="7 10" id="KW-0812">Transmembrane</keyword>
<protein>
    <recommendedName>
        <fullName evidence="3 10">Protein-S-isoprenylcysteine O-methyltransferase</fullName>
        <ecNumber evidence="3 10">2.1.1.100</ecNumber>
    </recommendedName>
</protein>
<dbReference type="EMBL" id="CP144532">
    <property type="protein sequence ID" value="WWC60234.1"/>
    <property type="molecule type" value="Genomic_DNA"/>
</dbReference>
<keyword evidence="13" id="KW-1185">Reference proteome</keyword>
<feature type="compositionally biased region" description="Low complexity" evidence="11">
    <location>
        <begin position="46"/>
        <end position="75"/>
    </location>
</feature>
<dbReference type="GO" id="GO:0005789">
    <property type="term" value="C:endoplasmic reticulum membrane"/>
    <property type="evidence" value="ECO:0007669"/>
    <property type="project" value="UniProtKB-SubCell"/>
</dbReference>
<dbReference type="InterPro" id="IPR025770">
    <property type="entry name" value="PPMT_MeTrfase"/>
</dbReference>
<keyword evidence="8 10" id="KW-1133">Transmembrane helix</keyword>
<keyword evidence="10" id="KW-0256">Endoplasmic reticulum</keyword>
<evidence type="ECO:0000313" key="12">
    <source>
        <dbReference type="EMBL" id="WWC60234.1"/>
    </source>
</evidence>
<keyword evidence="9 10" id="KW-0472">Membrane</keyword>
<feature type="transmembrane region" description="Helical" evidence="10">
    <location>
        <begin position="268"/>
        <end position="292"/>
    </location>
</feature>
<evidence type="ECO:0000256" key="8">
    <source>
        <dbReference type="ARBA" id="ARBA00022989"/>
    </source>
</evidence>
<comment type="similarity">
    <text evidence="2 10">Belongs to the class VI-like SAM-binding methyltransferase superfamily. Isoprenylcysteine carboxyl methyltransferase family.</text>
</comment>
<dbReference type="PANTHER" id="PTHR12714:SF9">
    <property type="entry name" value="PROTEIN-S-ISOPRENYLCYSTEINE O-METHYLTRANSFERASE"/>
    <property type="match status" value="1"/>
</dbReference>
<comment type="subcellular location">
    <subcellularLocation>
        <location evidence="10">Endoplasmic reticulum membrane</location>
        <topology evidence="10">Multi-pass membrane protein</topology>
    </subcellularLocation>
    <subcellularLocation>
        <location evidence="1">Membrane</location>
        <topology evidence="1">Multi-pass membrane protein</topology>
    </subcellularLocation>
</comment>
<evidence type="ECO:0000256" key="9">
    <source>
        <dbReference type="ARBA" id="ARBA00023136"/>
    </source>
</evidence>
<feature type="compositionally biased region" description="Low complexity" evidence="11">
    <location>
        <begin position="11"/>
        <end position="20"/>
    </location>
</feature>
<name>A0AAJ8KKP6_9TREE</name>
<dbReference type="PANTHER" id="PTHR12714">
    <property type="entry name" value="PROTEIN-S ISOPRENYLCYSTEINE O-METHYLTRANSFERASE"/>
    <property type="match status" value="1"/>
</dbReference>
<keyword evidence="5" id="KW-0808">Transferase</keyword>
<feature type="transmembrane region" description="Helical" evidence="10">
    <location>
        <begin position="180"/>
        <end position="199"/>
    </location>
</feature>
<sequence>MSTLAPAETITPLPSLSSSPTPSPEVSRLPTPVPNGNHLSPNHNHSSLADRSSPASSDMTSSTPRAGSPLSASASTPASVSAEFISMPKTDQYDTRGSLPNTLLSVTIISSILGAVIGSSIALAGREIWDKVAGDWARPQLGIYLAAVATFHLFEFYTTAGWNPLKVSVDAFLLNNTKQYPIAHAMGLLEYFIASFFFPSRFDSKRNSLPYLALITVIMVGAQVIRSLAMIQAAQSFSHVVKSKKHDDHTLVTHGLYSWSRHPSYTGFFYWAVFSQLLLGNVVCTIGFVVVLSRFFSHRIKDEERWLIKFFGDDYVQYRKRVGTKLPFFFSSA</sequence>
<dbReference type="Proteomes" id="UP000078595">
    <property type="component" value="Chromosome 3"/>
</dbReference>
<evidence type="ECO:0000256" key="2">
    <source>
        <dbReference type="ARBA" id="ARBA00009140"/>
    </source>
</evidence>
<feature type="transmembrane region" description="Helical" evidence="10">
    <location>
        <begin position="141"/>
        <end position="160"/>
    </location>
</feature>
<evidence type="ECO:0000256" key="6">
    <source>
        <dbReference type="ARBA" id="ARBA00022691"/>
    </source>
</evidence>
<evidence type="ECO:0000256" key="4">
    <source>
        <dbReference type="ARBA" id="ARBA00022603"/>
    </source>
</evidence>
<feature type="transmembrane region" description="Helical" evidence="10">
    <location>
        <begin position="103"/>
        <end position="129"/>
    </location>
</feature>
<evidence type="ECO:0000256" key="1">
    <source>
        <dbReference type="ARBA" id="ARBA00004141"/>
    </source>
</evidence>
<dbReference type="InterPro" id="IPR007269">
    <property type="entry name" value="ICMT_MeTrfase"/>
</dbReference>
<accession>A0AAJ8KKP6</accession>
<evidence type="ECO:0000256" key="11">
    <source>
        <dbReference type="SAM" id="MobiDB-lite"/>
    </source>
</evidence>
<feature type="region of interest" description="Disordered" evidence="11">
    <location>
        <begin position="1"/>
        <end position="75"/>
    </location>
</feature>
<dbReference type="KEGG" id="kdj:28966514"/>
<dbReference type="Pfam" id="PF04140">
    <property type="entry name" value="ICMT"/>
    <property type="match status" value="1"/>
</dbReference>
<evidence type="ECO:0000256" key="5">
    <source>
        <dbReference type="ARBA" id="ARBA00022679"/>
    </source>
</evidence>
<reference evidence="12" key="1">
    <citation type="submission" date="2013-07" db="EMBL/GenBank/DDBJ databases">
        <authorList>
            <consortium name="The Broad Institute Genome Sequencing Platform"/>
            <person name="Cuomo C."/>
            <person name="Litvintseva A."/>
            <person name="Chen Y."/>
            <person name="Heitman J."/>
            <person name="Sun S."/>
            <person name="Springer D."/>
            <person name="Dromer F."/>
            <person name="Young S.K."/>
            <person name="Zeng Q."/>
            <person name="Gargeya S."/>
            <person name="Fitzgerald M."/>
            <person name="Abouelleil A."/>
            <person name="Alvarado L."/>
            <person name="Berlin A.M."/>
            <person name="Chapman S.B."/>
            <person name="Dewar J."/>
            <person name="Goldberg J."/>
            <person name="Griggs A."/>
            <person name="Gujja S."/>
            <person name="Hansen M."/>
            <person name="Howarth C."/>
            <person name="Imamovic A."/>
            <person name="Larimer J."/>
            <person name="McCowan C."/>
            <person name="Murphy C."/>
            <person name="Pearson M."/>
            <person name="Priest M."/>
            <person name="Roberts A."/>
            <person name="Saif S."/>
            <person name="Shea T."/>
            <person name="Sykes S."/>
            <person name="Wortman J."/>
            <person name="Nusbaum C."/>
            <person name="Birren B."/>
        </authorList>
    </citation>
    <scope>NUCLEOTIDE SEQUENCE</scope>
    <source>
        <strain evidence="12">CBS 10117</strain>
    </source>
</reference>
<keyword evidence="4 10" id="KW-0489">Methyltransferase</keyword>
<gene>
    <name evidence="12" type="ORF">I303_102800</name>
</gene>
<dbReference type="RefSeq" id="XP_018264642.2">
    <property type="nucleotide sequence ID" value="XM_018406148.2"/>
</dbReference>
<comment type="catalytic activity">
    <reaction evidence="10">
        <text>[protein]-C-terminal S-[(2E,6E)-farnesyl]-L-cysteine + S-adenosyl-L-methionine = [protein]-C-terminal S-[(2E,6E)-farnesyl]-L-cysteine methyl ester + S-adenosyl-L-homocysteine</text>
        <dbReference type="Rhea" id="RHEA:21672"/>
        <dbReference type="Rhea" id="RHEA-COMP:12125"/>
        <dbReference type="Rhea" id="RHEA-COMP:12126"/>
        <dbReference type="ChEBI" id="CHEBI:57856"/>
        <dbReference type="ChEBI" id="CHEBI:59789"/>
        <dbReference type="ChEBI" id="CHEBI:90510"/>
        <dbReference type="ChEBI" id="CHEBI:90511"/>
        <dbReference type="EC" id="2.1.1.100"/>
    </reaction>
</comment>
<dbReference type="GO" id="GO:0032259">
    <property type="term" value="P:methylation"/>
    <property type="evidence" value="ECO:0007669"/>
    <property type="project" value="UniProtKB-KW"/>
</dbReference>
<evidence type="ECO:0000256" key="10">
    <source>
        <dbReference type="RuleBase" id="RU362022"/>
    </source>
</evidence>
<dbReference type="GO" id="GO:0004671">
    <property type="term" value="F:protein C-terminal S-isoprenylcysteine carboxyl O-methyltransferase activity"/>
    <property type="evidence" value="ECO:0007669"/>
    <property type="project" value="UniProtKB-EC"/>
</dbReference>
<evidence type="ECO:0000313" key="13">
    <source>
        <dbReference type="Proteomes" id="UP000078595"/>
    </source>
</evidence>
<evidence type="ECO:0000256" key="3">
    <source>
        <dbReference type="ARBA" id="ARBA00012151"/>
    </source>
</evidence>
<dbReference type="AlphaFoldDB" id="A0AAJ8KKP6"/>
<dbReference type="PROSITE" id="PS51564">
    <property type="entry name" value="SAM_ICMT"/>
    <property type="match status" value="1"/>
</dbReference>
<dbReference type="Gene3D" id="1.20.120.1630">
    <property type="match status" value="1"/>
</dbReference>
<evidence type="ECO:0000256" key="7">
    <source>
        <dbReference type="ARBA" id="ARBA00022692"/>
    </source>
</evidence>
<feature type="transmembrane region" description="Helical" evidence="10">
    <location>
        <begin position="211"/>
        <end position="234"/>
    </location>
</feature>
<proteinExistence type="inferred from homology"/>